<evidence type="ECO:0000256" key="2">
    <source>
        <dbReference type="SAM" id="Phobius"/>
    </source>
</evidence>
<organism evidence="3 4">
    <name type="scientific">Microlunatus soli</name>
    <dbReference type="NCBI Taxonomy" id="630515"/>
    <lineage>
        <taxon>Bacteria</taxon>
        <taxon>Bacillati</taxon>
        <taxon>Actinomycetota</taxon>
        <taxon>Actinomycetes</taxon>
        <taxon>Propionibacteriales</taxon>
        <taxon>Propionibacteriaceae</taxon>
        <taxon>Microlunatus</taxon>
    </lineage>
</organism>
<evidence type="ECO:0000256" key="1">
    <source>
        <dbReference type="SAM" id="MobiDB-lite"/>
    </source>
</evidence>
<keyword evidence="2" id="KW-1133">Transmembrane helix</keyword>
<sequence length="202" mass="21085">MSFPPAQQPGAQQPNGWTPPPGPGNAPQQGQQPYGQPASGPQGFGQQIPGQQIPGQLGFGQGAPNPQGQPGFGGPTGQLVLELRKPWGSMGMVSAIGKIDGYPVAVSWGHNEITVPAGMRQIDIRTQYLWEYGRAAEAVTVQPGQRVELHYSPPAITFLSGRIGPTPQPVRGKTAAITIFVLIGVILVLSVGLPLIFAATGN</sequence>
<dbReference type="RefSeq" id="WP_091529268.1">
    <property type="nucleotide sequence ID" value="NZ_LT629772.1"/>
</dbReference>
<name>A0A1H1ZMS5_9ACTN</name>
<proteinExistence type="predicted"/>
<feature type="region of interest" description="Disordered" evidence="1">
    <location>
        <begin position="1"/>
        <end position="79"/>
    </location>
</feature>
<keyword evidence="4" id="KW-1185">Reference proteome</keyword>
<dbReference type="STRING" id="630515.SAMN04489812_5322"/>
<dbReference type="EMBL" id="LT629772">
    <property type="protein sequence ID" value="SDT34909.1"/>
    <property type="molecule type" value="Genomic_DNA"/>
</dbReference>
<feature type="compositionally biased region" description="Low complexity" evidence="1">
    <location>
        <begin position="1"/>
        <end position="16"/>
    </location>
</feature>
<dbReference type="AlphaFoldDB" id="A0A1H1ZMS5"/>
<accession>A0A1H1ZMS5</accession>
<keyword evidence="2" id="KW-0812">Transmembrane</keyword>
<dbReference type="Proteomes" id="UP000199103">
    <property type="component" value="Chromosome I"/>
</dbReference>
<protein>
    <submittedName>
        <fullName evidence="3">Uncharacterized protein</fullName>
    </submittedName>
</protein>
<reference evidence="3 4" key="1">
    <citation type="submission" date="2016-10" db="EMBL/GenBank/DDBJ databases">
        <authorList>
            <person name="de Groot N.N."/>
        </authorList>
    </citation>
    <scope>NUCLEOTIDE SEQUENCE [LARGE SCALE GENOMIC DNA]</scope>
    <source>
        <strain evidence="3 4">DSM 21800</strain>
    </source>
</reference>
<keyword evidence="2" id="KW-0472">Membrane</keyword>
<feature type="transmembrane region" description="Helical" evidence="2">
    <location>
        <begin position="175"/>
        <end position="199"/>
    </location>
</feature>
<evidence type="ECO:0000313" key="4">
    <source>
        <dbReference type="Proteomes" id="UP000199103"/>
    </source>
</evidence>
<feature type="compositionally biased region" description="Low complexity" evidence="1">
    <location>
        <begin position="25"/>
        <end position="69"/>
    </location>
</feature>
<gene>
    <name evidence="3" type="ORF">SAMN04489812_5322</name>
</gene>
<dbReference type="OrthoDB" id="4774205at2"/>
<evidence type="ECO:0000313" key="3">
    <source>
        <dbReference type="EMBL" id="SDT34909.1"/>
    </source>
</evidence>